<evidence type="ECO:0000256" key="1">
    <source>
        <dbReference type="ARBA" id="ARBA00004651"/>
    </source>
</evidence>
<dbReference type="AlphaFoldDB" id="A0A410H2V1"/>
<feature type="transmembrane region" description="Helical" evidence="7">
    <location>
        <begin position="39"/>
        <end position="56"/>
    </location>
</feature>
<feature type="transmembrane region" description="Helical" evidence="7">
    <location>
        <begin position="63"/>
        <end position="87"/>
    </location>
</feature>
<gene>
    <name evidence="9" type="ORF">EPV75_05945</name>
</gene>
<dbReference type="EMBL" id="CP035033">
    <property type="protein sequence ID" value="QAB15241.1"/>
    <property type="molecule type" value="Genomic_DNA"/>
</dbReference>
<dbReference type="SUPFAM" id="SSF53649">
    <property type="entry name" value="Alkaline phosphatase-like"/>
    <property type="match status" value="1"/>
</dbReference>
<comment type="subcellular location">
    <subcellularLocation>
        <location evidence="1">Cell membrane</location>
        <topology evidence="1">Multi-pass membrane protein</topology>
    </subcellularLocation>
</comment>
<dbReference type="InterPro" id="IPR058130">
    <property type="entry name" value="PEA_transf_C"/>
</dbReference>
<proteinExistence type="predicted"/>
<dbReference type="CDD" id="cd16017">
    <property type="entry name" value="LptA"/>
    <property type="match status" value="1"/>
</dbReference>
<keyword evidence="6 7" id="KW-0472">Membrane</keyword>
<dbReference type="InterPro" id="IPR017850">
    <property type="entry name" value="Alkaline_phosphatase_core_sf"/>
</dbReference>
<evidence type="ECO:0000256" key="6">
    <source>
        <dbReference type="ARBA" id="ARBA00023136"/>
    </source>
</evidence>
<feature type="transmembrane region" description="Helical" evidence="7">
    <location>
        <begin position="142"/>
        <end position="159"/>
    </location>
</feature>
<dbReference type="GO" id="GO:0005886">
    <property type="term" value="C:plasma membrane"/>
    <property type="evidence" value="ECO:0007669"/>
    <property type="project" value="UniProtKB-SubCell"/>
</dbReference>
<dbReference type="KEGG" id="htr:EPV75_05945"/>
<keyword evidence="10" id="KW-1185">Reference proteome</keyword>
<evidence type="ECO:0000256" key="7">
    <source>
        <dbReference type="SAM" id="Phobius"/>
    </source>
</evidence>
<evidence type="ECO:0000259" key="8">
    <source>
        <dbReference type="Pfam" id="PF00884"/>
    </source>
</evidence>
<reference evidence="9 10" key="1">
    <citation type="journal article" date="2018" name="Environ. Microbiol.">
        <title>Genomes of ubiquitous marine and hypersaline Hydrogenovibrio, Thiomicrorhabdus and Thiomicrospira spp. encode a diversity of mechanisms to sustain chemolithoautotrophy in heterogeneous environments.</title>
        <authorList>
            <person name="Scott K.M."/>
            <person name="Williams J."/>
            <person name="Porter C.M.B."/>
            <person name="Russel S."/>
            <person name="Harmer T.L."/>
            <person name="Paul J.H."/>
            <person name="Antonen K.M."/>
            <person name="Bridges M.K."/>
            <person name="Camper G.J."/>
            <person name="Campla C.K."/>
            <person name="Casella L.G."/>
            <person name="Chase E."/>
            <person name="Conrad J.W."/>
            <person name="Cruz M.C."/>
            <person name="Dunlap D.S."/>
            <person name="Duran L."/>
            <person name="Fahsbender E.M."/>
            <person name="Goldsmith D.B."/>
            <person name="Keeley R.F."/>
            <person name="Kondoff M.R."/>
            <person name="Kussy B.I."/>
            <person name="Lane M.K."/>
            <person name="Lawler S."/>
            <person name="Leigh B.A."/>
            <person name="Lewis C."/>
            <person name="Lostal L.M."/>
            <person name="Marking D."/>
            <person name="Mancera P.A."/>
            <person name="McClenthan E.C."/>
            <person name="McIntyre E.A."/>
            <person name="Mine J.A."/>
            <person name="Modi S."/>
            <person name="Moore B.D."/>
            <person name="Morgan W.A."/>
            <person name="Nelson K.M."/>
            <person name="Nguyen K.N."/>
            <person name="Ogburn N."/>
            <person name="Parrino D.G."/>
            <person name="Pedapudi A.D."/>
            <person name="Pelham R.P."/>
            <person name="Preece A.M."/>
            <person name="Rampersad E.A."/>
            <person name="Richardson J.C."/>
            <person name="Rodgers C.M."/>
            <person name="Schaffer B.L."/>
            <person name="Sheridan N.E."/>
            <person name="Solone M.R."/>
            <person name="Staley Z.R."/>
            <person name="Tabuchi M."/>
            <person name="Waide R.J."/>
            <person name="Wanjugi P.W."/>
            <person name="Young S."/>
            <person name="Clum A."/>
            <person name="Daum C."/>
            <person name="Huntemann M."/>
            <person name="Ivanova N."/>
            <person name="Kyrpides N."/>
            <person name="Mikhailova N."/>
            <person name="Palaniappan K."/>
            <person name="Pillay M."/>
            <person name="Reddy T.B.K."/>
            <person name="Shapiro N."/>
            <person name="Stamatis D."/>
            <person name="Varghese N."/>
            <person name="Woyke T."/>
            <person name="Boden R."/>
            <person name="Freyermuth S.K."/>
            <person name="Kerfeld C.A."/>
        </authorList>
    </citation>
    <scope>NUCLEOTIDE SEQUENCE [LARGE SCALE GENOMIC DNA]</scope>
    <source>
        <strain evidence="9 10">JR-2</strain>
    </source>
</reference>
<keyword evidence="4 7" id="KW-0812">Transmembrane</keyword>
<keyword evidence="2" id="KW-1003">Cell membrane</keyword>
<name>A0A410H2V1_9GAMM</name>
<dbReference type="PANTHER" id="PTHR30443">
    <property type="entry name" value="INNER MEMBRANE PROTEIN"/>
    <property type="match status" value="1"/>
</dbReference>
<dbReference type="Gene3D" id="3.40.720.10">
    <property type="entry name" value="Alkaline Phosphatase, subunit A"/>
    <property type="match status" value="1"/>
</dbReference>
<evidence type="ECO:0000256" key="3">
    <source>
        <dbReference type="ARBA" id="ARBA00022679"/>
    </source>
</evidence>
<feature type="transmembrane region" description="Helical" evidence="7">
    <location>
        <begin position="107"/>
        <end position="130"/>
    </location>
</feature>
<dbReference type="GO" id="GO:0009244">
    <property type="term" value="P:lipopolysaccharide core region biosynthetic process"/>
    <property type="evidence" value="ECO:0007669"/>
    <property type="project" value="TreeGrafter"/>
</dbReference>
<evidence type="ECO:0000313" key="10">
    <source>
        <dbReference type="Proteomes" id="UP000285478"/>
    </source>
</evidence>
<keyword evidence="3 9" id="KW-0808">Transferase</keyword>
<dbReference type="Pfam" id="PF00884">
    <property type="entry name" value="Sulfatase"/>
    <property type="match status" value="1"/>
</dbReference>
<organism evidence="9 10">
    <name type="scientific">Hydrogenovibrio thermophilus</name>
    <dbReference type="NCBI Taxonomy" id="265883"/>
    <lineage>
        <taxon>Bacteria</taxon>
        <taxon>Pseudomonadati</taxon>
        <taxon>Pseudomonadota</taxon>
        <taxon>Gammaproteobacteria</taxon>
        <taxon>Thiotrichales</taxon>
        <taxon>Piscirickettsiaceae</taxon>
        <taxon>Hydrogenovibrio</taxon>
    </lineage>
</organism>
<evidence type="ECO:0000256" key="4">
    <source>
        <dbReference type="ARBA" id="ARBA00022692"/>
    </source>
</evidence>
<protein>
    <submittedName>
        <fullName evidence="9">Phosphoethanolamine transferase</fullName>
    </submittedName>
</protein>
<evidence type="ECO:0000313" key="9">
    <source>
        <dbReference type="EMBL" id="QAB15241.1"/>
    </source>
</evidence>
<dbReference type="Proteomes" id="UP000285478">
    <property type="component" value="Chromosome"/>
</dbReference>
<accession>A0A410H2V1</accession>
<dbReference type="InterPro" id="IPR040423">
    <property type="entry name" value="PEA_transferase"/>
</dbReference>
<evidence type="ECO:0000256" key="5">
    <source>
        <dbReference type="ARBA" id="ARBA00022989"/>
    </source>
</evidence>
<keyword evidence="5 7" id="KW-1133">Transmembrane helix</keyword>
<sequence>MHRFTLSHWWALLFILFFPFLMMNLYSDFIRESEMNSRLGWLVMLGGFAYLARHHVYLYRFLLLILIFITLSGAMDLLYAVTFGGVFTSASFEAISQSDPREIYEFLTVYASYENVVLLLLYLTISYLLLKRMLVKTSLMRKEKVLVGLAIVMFIVAIVEVQKRNRVFDTIPGFNGVAIDYLNNREGFEQSIQAREELDTQTDFSASSRDIPQTYVIIIGESMNRNHMSLYGYPRATTPMLDAVRSDLIAFENIVTPYAQTAASLRHVLTEANTDNQKDINQSVSLMGVFNKAGFETWWLSNQQPMRMPFAALAKTADHSHFISHDFHGVEVERYDGYLLPYIQEAVQAPAEKKVIFVHLMGSHLDYNNRYPPEKSVFKNRDKLQAYRPDVSDSQASYINSYDNSIHYTDEIVGTTIADLTTVSNAAALLFFADHGEEVFDTKDFKGHGPDGVTASMLEVPFIVWRNSAYRETFPDVDQIMANHTGQPGLLDDVFHFAQCLTQVESSLYDAQNALCSADFQPRKRIAYGQDYDTELKRKAP</sequence>
<dbReference type="GO" id="GO:0016776">
    <property type="term" value="F:phosphotransferase activity, phosphate group as acceptor"/>
    <property type="evidence" value="ECO:0007669"/>
    <property type="project" value="TreeGrafter"/>
</dbReference>
<evidence type="ECO:0000256" key="2">
    <source>
        <dbReference type="ARBA" id="ARBA00022475"/>
    </source>
</evidence>
<dbReference type="PANTHER" id="PTHR30443:SF2">
    <property type="entry name" value="PHOSPHOETHANOLAMINE TRANSFERASE EPTC"/>
    <property type="match status" value="1"/>
</dbReference>
<feature type="transmembrane region" description="Helical" evidence="7">
    <location>
        <begin position="9"/>
        <end position="27"/>
    </location>
</feature>
<dbReference type="InterPro" id="IPR000917">
    <property type="entry name" value="Sulfatase_N"/>
</dbReference>
<feature type="domain" description="Sulfatase N-terminal" evidence="8">
    <location>
        <begin position="213"/>
        <end position="475"/>
    </location>
</feature>